<evidence type="ECO:0000313" key="1">
    <source>
        <dbReference type="EMBL" id="RNL62863.1"/>
    </source>
</evidence>
<dbReference type="EMBL" id="RJSE01000007">
    <property type="protein sequence ID" value="RNL62863.1"/>
    <property type="molecule type" value="Genomic_DNA"/>
</dbReference>
<name>A0A3N0CIU6_9ACTN</name>
<dbReference type="AlphaFoldDB" id="A0A3N0CIU6"/>
<keyword evidence="2" id="KW-1185">Reference proteome</keyword>
<accession>A0A3N0CIU6</accession>
<evidence type="ECO:0000313" key="2">
    <source>
        <dbReference type="Proteomes" id="UP000267128"/>
    </source>
</evidence>
<gene>
    <name evidence="1" type="ORF">EFK50_14110</name>
</gene>
<proteinExistence type="predicted"/>
<sequence length="322" mass="35410">MTFGEPFEEAMQQAVLPTPADVFLARTCIVRCLQRAGIAVKRSDFVDEWMAAQEQYRPQQRTIYRAQPSDVPGRLQDPDPFDPDVMVFRGRLAVDQAIAELVGEGVLTRGHGNHNEPQPERIGVESPNYGGSVPIVVRTPFVAADNDDPRFQLLAPQSLADGLLPINEMLADLDDLLGPRGLVLLRESRRALTRGLYLASSSLLAAASEAAWFRLAGSVGSSRSLLDLVASGRDVAKIIELTTQRLRELRVNGTTVTEVAAQAQHFRDVRNYALHPVTEHDADREAWLDEAGATLLAVAARRYFVKMAVILEEQSTSTNQEG</sequence>
<reference evidence="1 2" key="1">
    <citation type="submission" date="2018-11" db="EMBL/GenBank/DDBJ databases">
        <authorList>
            <person name="Li F."/>
        </authorList>
    </citation>
    <scope>NUCLEOTIDE SEQUENCE [LARGE SCALE GENOMIC DNA]</scope>
    <source>
        <strain evidence="1 2">Gsoil 097</strain>
    </source>
</reference>
<comment type="caution">
    <text evidence="1">The sequence shown here is derived from an EMBL/GenBank/DDBJ whole genome shotgun (WGS) entry which is preliminary data.</text>
</comment>
<dbReference type="Proteomes" id="UP000267128">
    <property type="component" value="Unassembled WGS sequence"/>
</dbReference>
<dbReference type="OrthoDB" id="5175289at2"/>
<dbReference type="RefSeq" id="WP_123228155.1">
    <property type="nucleotide sequence ID" value="NZ_RJSE01000007.1"/>
</dbReference>
<organism evidence="1 2">
    <name type="scientific">Nocardioides marmoriginsengisoli</name>
    <dbReference type="NCBI Taxonomy" id="661483"/>
    <lineage>
        <taxon>Bacteria</taxon>
        <taxon>Bacillati</taxon>
        <taxon>Actinomycetota</taxon>
        <taxon>Actinomycetes</taxon>
        <taxon>Propionibacteriales</taxon>
        <taxon>Nocardioidaceae</taxon>
        <taxon>Nocardioides</taxon>
    </lineage>
</organism>
<protein>
    <submittedName>
        <fullName evidence="1">Uncharacterized protein</fullName>
    </submittedName>
</protein>